<accession>A0ABR8RA59</accession>
<dbReference type="Pfam" id="PF08002">
    <property type="entry name" value="DUF1697"/>
    <property type="match status" value="1"/>
</dbReference>
<gene>
    <name evidence="1" type="ORF">H9650_11125</name>
</gene>
<comment type="caution">
    <text evidence="1">The sequence shown here is derived from an EMBL/GenBank/DDBJ whole genome shotgun (WGS) entry which is preliminary data.</text>
</comment>
<dbReference type="EMBL" id="JACSQO010000005">
    <property type="protein sequence ID" value="MBD7944668.1"/>
    <property type="molecule type" value="Genomic_DNA"/>
</dbReference>
<keyword evidence="2" id="KW-1185">Reference proteome</keyword>
<dbReference type="PANTHER" id="PTHR36439:SF1">
    <property type="entry name" value="DUF1697 DOMAIN-CONTAINING PROTEIN"/>
    <property type="match status" value="1"/>
</dbReference>
<organism evidence="1 2">
    <name type="scientific">Psychrobacillus faecigallinarum</name>
    <dbReference type="NCBI Taxonomy" id="2762235"/>
    <lineage>
        <taxon>Bacteria</taxon>
        <taxon>Bacillati</taxon>
        <taxon>Bacillota</taxon>
        <taxon>Bacilli</taxon>
        <taxon>Bacillales</taxon>
        <taxon>Bacillaceae</taxon>
        <taxon>Psychrobacillus</taxon>
    </lineage>
</organism>
<dbReference type="PANTHER" id="PTHR36439">
    <property type="entry name" value="BLL4334 PROTEIN"/>
    <property type="match status" value="1"/>
</dbReference>
<reference evidence="1 2" key="1">
    <citation type="submission" date="2020-08" db="EMBL/GenBank/DDBJ databases">
        <title>A Genomic Blueprint of the Chicken Gut Microbiome.</title>
        <authorList>
            <person name="Gilroy R."/>
            <person name="Ravi A."/>
            <person name="Getino M."/>
            <person name="Pursley I."/>
            <person name="Horton D.L."/>
            <person name="Alikhan N.-F."/>
            <person name="Baker D."/>
            <person name="Gharbi K."/>
            <person name="Hall N."/>
            <person name="Watson M."/>
            <person name="Adriaenssens E.M."/>
            <person name="Foster-Nyarko E."/>
            <person name="Jarju S."/>
            <person name="Secka A."/>
            <person name="Antonio M."/>
            <person name="Oren A."/>
            <person name="Chaudhuri R."/>
            <person name="La Ragione R.M."/>
            <person name="Hildebrand F."/>
            <person name="Pallen M.J."/>
        </authorList>
    </citation>
    <scope>NUCLEOTIDE SEQUENCE [LARGE SCALE GENOMIC DNA]</scope>
    <source>
        <strain evidence="1 2">Sa2BUA9</strain>
    </source>
</reference>
<dbReference type="InterPro" id="IPR012545">
    <property type="entry name" value="DUF1697"/>
</dbReference>
<name>A0ABR8RA59_9BACI</name>
<dbReference type="Gene3D" id="3.30.70.1280">
    <property type="entry name" value="SP0830-like domains"/>
    <property type="match status" value="1"/>
</dbReference>
<proteinExistence type="predicted"/>
<evidence type="ECO:0000313" key="2">
    <source>
        <dbReference type="Proteomes" id="UP000640786"/>
    </source>
</evidence>
<sequence>MGFHNVRTYIQTGNVIFDNGECSEGKLEEALRITYGFSIPVTLRTKSELEEVHNHPLFLNDQTFVMFLQRKITNEQITILKEIVEDEFVILHRRNLIINHSKNYHQTKYTNAFFEKKLQTVCTARNKNTVIKILERM</sequence>
<evidence type="ECO:0000313" key="1">
    <source>
        <dbReference type="EMBL" id="MBD7944668.1"/>
    </source>
</evidence>
<dbReference type="Proteomes" id="UP000640786">
    <property type="component" value="Unassembled WGS sequence"/>
</dbReference>
<protein>
    <submittedName>
        <fullName evidence="1">DUF1697 domain-containing protein</fullName>
    </submittedName>
</protein>
<dbReference type="Gene3D" id="3.30.70.1260">
    <property type="entry name" value="bacterial protein sp0830 like"/>
    <property type="match status" value="1"/>
</dbReference>
<dbReference type="SUPFAM" id="SSF160379">
    <property type="entry name" value="SP0830-like"/>
    <property type="match status" value="1"/>
</dbReference>